<sequence>MSVELEQVFLERDEYIEHKPLFGGIQYIFKTGTGRKLSVVRHKFSHGNECGQGLYELADITDENIDVVQGYLTPERVIEILEEER</sequence>
<organism evidence="1 2">
    <name type="scientific">Staphylococcus intermedius NCTC 11048</name>
    <dbReference type="NCBI Taxonomy" id="1141106"/>
    <lineage>
        <taxon>Bacteria</taxon>
        <taxon>Bacillati</taxon>
        <taxon>Bacillota</taxon>
        <taxon>Bacilli</taxon>
        <taxon>Bacillales</taxon>
        <taxon>Staphylococcaceae</taxon>
        <taxon>Staphylococcus</taxon>
        <taxon>Staphylococcus intermedius group</taxon>
    </lineage>
</organism>
<protein>
    <submittedName>
        <fullName evidence="1">Uncharacterized protein</fullName>
    </submittedName>
</protein>
<keyword evidence="2" id="KW-1185">Reference proteome</keyword>
<dbReference type="Proteomes" id="UP000255549">
    <property type="component" value="Unassembled WGS sequence"/>
</dbReference>
<reference evidence="1 2" key="1">
    <citation type="submission" date="2018-06" db="EMBL/GenBank/DDBJ databases">
        <authorList>
            <consortium name="Pathogen Informatics"/>
            <person name="Doyle S."/>
        </authorList>
    </citation>
    <scope>NUCLEOTIDE SEQUENCE [LARGE SCALE GENOMIC DNA]</scope>
    <source>
        <strain evidence="2">NCTC 11048</strain>
    </source>
</reference>
<dbReference type="RefSeq" id="WP_019168247.1">
    <property type="nucleotide sequence ID" value="NZ_CAIB01000131.1"/>
</dbReference>
<evidence type="ECO:0000313" key="1">
    <source>
        <dbReference type="EMBL" id="SUM46356.1"/>
    </source>
</evidence>
<dbReference type="AlphaFoldDB" id="A0A380G7E2"/>
<evidence type="ECO:0000313" key="2">
    <source>
        <dbReference type="Proteomes" id="UP000255549"/>
    </source>
</evidence>
<dbReference type="OrthoDB" id="9816564at2"/>
<gene>
    <name evidence="1" type="ORF">NCTC11048_01404</name>
</gene>
<accession>A0A380G7E2</accession>
<dbReference type="STRING" id="1141106.GCA_000308095_01555"/>
<dbReference type="EMBL" id="UHDP01000003">
    <property type="protein sequence ID" value="SUM46356.1"/>
    <property type="molecule type" value="Genomic_DNA"/>
</dbReference>
<proteinExistence type="predicted"/>
<name>A0A380G7E2_STAIN</name>